<organism evidence="3 4">
    <name type="scientific">Rhizopogon vinicolor AM-OR11-026</name>
    <dbReference type="NCBI Taxonomy" id="1314800"/>
    <lineage>
        <taxon>Eukaryota</taxon>
        <taxon>Fungi</taxon>
        <taxon>Dikarya</taxon>
        <taxon>Basidiomycota</taxon>
        <taxon>Agaricomycotina</taxon>
        <taxon>Agaricomycetes</taxon>
        <taxon>Agaricomycetidae</taxon>
        <taxon>Boletales</taxon>
        <taxon>Suillineae</taxon>
        <taxon>Rhizopogonaceae</taxon>
        <taxon>Rhizopogon</taxon>
    </lineage>
</organism>
<evidence type="ECO:0000313" key="3">
    <source>
        <dbReference type="EMBL" id="OAX44664.1"/>
    </source>
</evidence>
<gene>
    <name evidence="3" type="ORF">K503DRAFT_196307</name>
</gene>
<dbReference type="EMBL" id="KV448123">
    <property type="protein sequence ID" value="OAX44664.1"/>
    <property type="molecule type" value="Genomic_DNA"/>
</dbReference>
<sequence>MMTQIRCMYFDESGNPRAGGCRSNNCNFIHPGNPAWEKALIPRNTPRDRGSGRGGHFPGRGRGRGSDSSNSFASGWVTGGSDNAAKAQNSSWETEKPKDSTKASDSGWGSGSGWDDAGSGWGSNDNSTGGWGESSAGAWGDSSGGTWGSTGWGDSTTGSKESSGGGWGSAGWGNSTTGSKESSGGGWGTSGEVTQPAQEKRDDQEKEKFKSPTIPPPRPVRRTSAGWGDEEDSRKESRPTKMTGSNKLPVTNTKWNGRGNAIVASSNPEPPEKPFISPLQTSSLGSWTPGQPSALPSASRSEGGVDVEKWLQRDKAMSMKSRSRSPSVSTVTVTASTANRKRKFGISDLEKQQEYWREFIRVFDRAIRAKAGFDKAETERHSWVRTQKSTTYERIGEAGRNRLDGHRAALETARKTHSDKLTRAINELAEAGETLKSGMDYDQRYDIEDQVTEYLKEVGAWLEDIRSLLIANTHQHPPITDGPAFHENDLPEETCADTDGLDPLRSRLDKLEELLEELRTAVTLESSGKALATINSIIDQKIDAMREARVRAKELLADVPPPQVIIPSEAMGYIEDVSRQATYLSSAMEKPVHEVAHLLVHQDEMKKTYTSFKAENEELRESIAKLAEASFDAVSESRRTPPPAEPAVKIMFQELRVSVDKVVQEILSREVVPAVTQLSDACRLENQRIHREIFETIWDRVDPALKLTEVVNRWVTRFDGPAS</sequence>
<feature type="coiled-coil region" evidence="1">
    <location>
        <begin position="501"/>
        <end position="558"/>
    </location>
</feature>
<protein>
    <recommendedName>
        <fullName evidence="5">C3H1-type domain-containing protein</fullName>
    </recommendedName>
</protein>
<name>A0A1B7NIQ8_9AGAM</name>
<feature type="compositionally biased region" description="Basic and acidic residues" evidence="2">
    <location>
        <begin position="93"/>
        <end position="102"/>
    </location>
</feature>
<evidence type="ECO:0000256" key="2">
    <source>
        <dbReference type="SAM" id="MobiDB-lite"/>
    </source>
</evidence>
<feature type="compositionally biased region" description="Low complexity" evidence="2">
    <location>
        <begin position="172"/>
        <end position="182"/>
    </location>
</feature>
<feature type="coiled-coil region" evidence="1">
    <location>
        <begin position="602"/>
        <end position="629"/>
    </location>
</feature>
<dbReference type="AlphaFoldDB" id="A0A1B7NIQ8"/>
<feature type="compositionally biased region" description="Low complexity" evidence="2">
    <location>
        <begin position="103"/>
        <end position="141"/>
    </location>
</feature>
<proteinExistence type="predicted"/>
<feature type="compositionally biased region" description="Polar residues" evidence="2">
    <location>
        <begin position="240"/>
        <end position="255"/>
    </location>
</feature>
<evidence type="ECO:0000313" key="4">
    <source>
        <dbReference type="Proteomes" id="UP000092154"/>
    </source>
</evidence>
<accession>A0A1B7NIQ8</accession>
<dbReference type="OrthoDB" id="2670062at2759"/>
<dbReference type="InParanoid" id="A0A1B7NIQ8"/>
<evidence type="ECO:0008006" key="5">
    <source>
        <dbReference type="Google" id="ProtNLM"/>
    </source>
</evidence>
<dbReference type="STRING" id="1314800.A0A1B7NIQ8"/>
<feature type="compositionally biased region" description="Basic and acidic residues" evidence="2">
    <location>
        <begin position="198"/>
        <end position="210"/>
    </location>
</feature>
<feature type="compositionally biased region" description="Low complexity" evidence="2">
    <location>
        <begin position="152"/>
        <end position="162"/>
    </location>
</feature>
<keyword evidence="4" id="KW-1185">Reference proteome</keyword>
<keyword evidence="1" id="KW-0175">Coiled coil</keyword>
<feature type="region of interest" description="Disordered" evidence="2">
    <location>
        <begin position="33"/>
        <end position="305"/>
    </location>
</feature>
<reference evidence="3 4" key="1">
    <citation type="submission" date="2016-06" db="EMBL/GenBank/DDBJ databases">
        <title>Comparative genomics of the ectomycorrhizal sister species Rhizopogon vinicolor and Rhizopogon vesiculosus (Basidiomycota: Boletales) reveals a divergence of the mating type B locus.</title>
        <authorList>
            <consortium name="DOE Joint Genome Institute"/>
            <person name="Mujic A.B."/>
            <person name="Kuo A."/>
            <person name="Tritt A."/>
            <person name="Lipzen A."/>
            <person name="Chen C."/>
            <person name="Johnson J."/>
            <person name="Sharma A."/>
            <person name="Barry K."/>
            <person name="Grigoriev I.V."/>
            <person name="Spatafora J.W."/>
        </authorList>
    </citation>
    <scope>NUCLEOTIDE SEQUENCE [LARGE SCALE GENOMIC DNA]</scope>
    <source>
        <strain evidence="3 4">AM-OR11-026</strain>
    </source>
</reference>
<dbReference type="Proteomes" id="UP000092154">
    <property type="component" value="Unassembled WGS sequence"/>
</dbReference>
<evidence type="ECO:0000256" key="1">
    <source>
        <dbReference type="SAM" id="Coils"/>
    </source>
</evidence>
<feature type="compositionally biased region" description="Polar residues" evidence="2">
    <location>
        <begin position="278"/>
        <end position="300"/>
    </location>
</feature>
<feature type="compositionally biased region" description="Gly residues" evidence="2">
    <location>
        <begin position="142"/>
        <end position="151"/>
    </location>
</feature>